<name>A0A0A2TG39_9BACI</name>
<evidence type="ECO:0000259" key="7">
    <source>
        <dbReference type="Pfam" id="PF02687"/>
    </source>
</evidence>
<dbReference type="InterPro" id="IPR038766">
    <property type="entry name" value="Membrane_comp_ABC_pdt"/>
</dbReference>
<evidence type="ECO:0000313" key="9">
    <source>
        <dbReference type="Proteomes" id="UP000030147"/>
    </source>
</evidence>
<dbReference type="EMBL" id="AVBF01000014">
    <property type="protein sequence ID" value="KGP73383.1"/>
    <property type="molecule type" value="Genomic_DNA"/>
</dbReference>
<evidence type="ECO:0000256" key="2">
    <source>
        <dbReference type="ARBA" id="ARBA00022475"/>
    </source>
</evidence>
<dbReference type="InterPro" id="IPR003838">
    <property type="entry name" value="ABC3_permease_C"/>
</dbReference>
<feature type="domain" description="ABC3 transporter permease C-terminal" evidence="7">
    <location>
        <begin position="630"/>
        <end position="747"/>
    </location>
</feature>
<evidence type="ECO:0000256" key="5">
    <source>
        <dbReference type="ARBA" id="ARBA00023136"/>
    </source>
</evidence>
<evidence type="ECO:0000256" key="3">
    <source>
        <dbReference type="ARBA" id="ARBA00022692"/>
    </source>
</evidence>
<dbReference type="PANTHER" id="PTHR30287:SF1">
    <property type="entry name" value="INNER MEMBRANE PROTEIN"/>
    <property type="match status" value="1"/>
</dbReference>
<feature type="transmembrane region" description="Helical" evidence="6">
    <location>
        <begin position="717"/>
        <end position="738"/>
    </location>
</feature>
<evidence type="ECO:0000256" key="1">
    <source>
        <dbReference type="ARBA" id="ARBA00004651"/>
    </source>
</evidence>
<dbReference type="RefSeq" id="WP_036817900.1">
    <property type="nucleotide sequence ID" value="NZ_AVBF01000014.1"/>
</dbReference>
<feature type="transmembrane region" description="Helical" evidence="6">
    <location>
        <begin position="245"/>
        <end position="266"/>
    </location>
</feature>
<dbReference type="Pfam" id="PF02687">
    <property type="entry name" value="FtsX"/>
    <property type="match status" value="2"/>
</dbReference>
<accession>A0A0A2TG39</accession>
<organism evidence="8 9">
    <name type="scientific">Pontibacillus yanchengensis Y32</name>
    <dbReference type="NCBI Taxonomy" id="1385514"/>
    <lineage>
        <taxon>Bacteria</taxon>
        <taxon>Bacillati</taxon>
        <taxon>Bacillota</taxon>
        <taxon>Bacilli</taxon>
        <taxon>Bacillales</taxon>
        <taxon>Bacillaceae</taxon>
        <taxon>Pontibacillus</taxon>
    </lineage>
</organism>
<dbReference type="GO" id="GO:0005886">
    <property type="term" value="C:plasma membrane"/>
    <property type="evidence" value="ECO:0007669"/>
    <property type="project" value="UniProtKB-SubCell"/>
</dbReference>
<feature type="transmembrane region" description="Helical" evidence="6">
    <location>
        <begin position="670"/>
        <end position="697"/>
    </location>
</feature>
<evidence type="ECO:0000256" key="4">
    <source>
        <dbReference type="ARBA" id="ARBA00022989"/>
    </source>
</evidence>
<dbReference type="PANTHER" id="PTHR30287">
    <property type="entry name" value="MEMBRANE COMPONENT OF PREDICTED ABC SUPERFAMILY METABOLITE UPTAKE TRANSPORTER"/>
    <property type="match status" value="1"/>
</dbReference>
<dbReference type="OrthoDB" id="2934570at2"/>
<feature type="transmembrane region" description="Helical" evidence="6">
    <location>
        <begin position="294"/>
        <end position="320"/>
    </location>
</feature>
<comment type="subcellular location">
    <subcellularLocation>
        <location evidence="1">Cell membrane</location>
        <topology evidence="1">Multi-pass membrane protein</topology>
    </subcellularLocation>
</comment>
<comment type="caution">
    <text evidence="8">The sequence shown here is derived from an EMBL/GenBank/DDBJ whole genome shotgun (WGS) entry which is preliminary data.</text>
</comment>
<feature type="transmembrane region" description="Helical" evidence="6">
    <location>
        <begin position="414"/>
        <end position="438"/>
    </location>
</feature>
<protein>
    <recommendedName>
        <fullName evidence="7">ABC3 transporter permease C-terminal domain-containing protein</fullName>
    </recommendedName>
</protein>
<dbReference type="AlphaFoldDB" id="A0A0A2TG39"/>
<sequence length="757" mass="85555">MILWKSIIRHMKDKKFQYIGVTLLLVISIMLYVSLSMAISTLDNRNQEFQQTNNQEDFHFIVASSIEDNQLKDWGEQFNLTLEKRFYTDVTYQEDTTLRLFSKSDAVNTPYISEGEMPSDDNEIALSPVFAKAHNISVGDDMNVKGQSITVTGLVYLPDYIYILERESDLINDPESFGIGIGSKRVIESMASKTITQIVGEGGTEESISSLKDAVTSNYSLLKWLNADDNPRIEFVESEIQGARATVTTLPLFILVLSVMMVLMIMKRQIEMQRKEIGTLMALGYRKSELRRHYMLHAGFISLVGSLSGIIIGAALSIPITNLYSEYYNLPRVSYFDWDIRVLLIGFIVPNVILLLMTYLVIRKPLTQSPLTLLSPKDMSTGKKSWLEKIPFLEKGSFMTRFRLRLLIRSKARAFYILLGIMFSTMLLIFGFISYGAMGSLVDTTYKDIYKYDYAVHYNTLQQEEVEEGASPFTAGEINVKEVNGESSKVLDQKATIYGIQPETNQVQLLNDDDKVVNVKTKKGFIISQPLATVLGLNKGDQLTIGNAYNNETITKQVSGISNVYIGHAIFYEKSNVNDFLGYPKKVYTAKWTNEEPDQQESILFMEDKKDMIENFESTSSLMRYSIFGISAFAFFVGVIVLTLITNLIVEENSPSISLFKVMGYTDEEISKLVVNIYTPLVVLAYFLSVPIGVLAIDQMMASLVEQTGFSLPVNLTWPMVGIGFGIIMVTYYVSLFFSRRKVTKVSLQEALKKQQD</sequence>
<evidence type="ECO:0000256" key="6">
    <source>
        <dbReference type="SAM" id="Phobius"/>
    </source>
</evidence>
<reference evidence="8 9" key="1">
    <citation type="journal article" date="2015" name="Stand. Genomic Sci.">
        <title>High quality draft genome sequence of the moderately halophilic bacterium Pontibacillus yanchengensis Y32(T) and comparison among Pontibacillus genomes.</title>
        <authorList>
            <person name="Huang J."/>
            <person name="Qiao Z.X."/>
            <person name="Tang J.W."/>
            <person name="Wang G."/>
        </authorList>
    </citation>
    <scope>NUCLEOTIDE SEQUENCE [LARGE SCALE GENOMIC DNA]</scope>
    <source>
        <strain evidence="8 9">Y32</strain>
    </source>
</reference>
<gene>
    <name evidence="8" type="ORF">N782_05675</name>
</gene>
<keyword evidence="9" id="KW-1185">Reference proteome</keyword>
<dbReference type="STRING" id="1385514.N782_05675"/>
<feature type="transmembrane region" description="Helical" evidence="6">
    <location>
        <begin position="21"/>
        <end position="42"/>
    </location>
</feature>
<evidence type="ECO:0000313" key="8">
    <source>
        <dbReference type="EMBL" id="KGP73383.1"/>
    </source>
</evidence>
<feature type="transmembrane region" description="Helical" evidence="6">
    <location>
        <begin position="625"/>
        <end position="650"/>
    </location>
</feature>
<keyword evidence="5 6" id="KW-0472">Membrane</keyword>
<feature type="domain" description="ABC3 transporter permease C-terminal" evidence="7">
    <location>
        <begin position="250"/>
        <end position="369"/>
    </location>
</feature>
<feature type="transmembrane region" description="Helical" evidence="6">
    <location>
        <begin position="340"/>
        <end position="362"/>
    </location>
</feature>
<dbReference type="eggNOG" id="COG0577">
    <property type="taxonomic scope" value="Bacteria"/>
</dbReference>
<proteinExistence type="predicted"/>
<keyword evidence="3 6" id="KW-0812">Transmembrane</keyword>
<keyword evidence="2" id="KW-1003">Cell membrane</keyword>
<dbReference type="Proteomes" id="UP000030147">
    <property type="component" value="Unassembled WGS sequence"/>
</dbReference>
<keyword evidence="4 6" id="KW-1133">Transmembrane helix</keyword>